<dbReference type="EMBL" id="CH476618">
    <property type="protein sequence ID" value="EEP81264.1"/>
    <property type="molecule type" value="Genomic_DNA"/>
</dbReference>
<reference evidence="4" key="1">
    <citation type="journal article" date="2009" name="Genome Res.">
        <title>Comparative genomic analyses of the human fungal pathogens Coccidioides and their relatives.</title>
        <authorList>
            <person name="Sharpton T.J."/>
            <person name="Stajich J.E."/>
            <person name="Rounsley S.D."/>
            <person name="Gardner M.J."/>
            <person name="Wortman J.R."/>
            <person name="Jordar V.S."/>
            <person name="Maiti R."/>
            <person name="Kodira C.D."/>
            <person name="Neafsey D.E."/>
            <person name="Zeng Q."/>
            <person name="Hung C.-Y."/>
            <person name="McMahan C."/>
            <person name="Muszewska A."/>
            <person name="Grynberg M."/>
            <person name="Mandel M.A."/>
            <person name="Kellner E.M."/>
            <person name="Barker B.M."/>
            <person name="Galgiani J.N."/>
            <person name="Orbach M.J."/>
            <person name="Kirkland T.N."/>
            <person name="Cole G.T."/>
            <person name="Henn M.R."/>
            <person name="Birren B.W."/>
            <person name="Taylor J.W."/>
        </authorList>
    </citation>
    <scope>NUCLEOTIDE SEQUENCE [LARGE SCALE GENOMIC DNA]</scope>
    <source>
        <strain evidence="4">UAMH 1704</strain>
    </source>
</reference>
<evidence type="ECO:0000313" key="4">
    <source>
        <dbReference type="Proteomes" id="UP000002058"/>
    </source>
</evidence>
<feature type="region of interest" description="Disordered" evidence="1">
    <location>
        <begin position="376"/>
        <end position="460"/>
    </location>
</feature>
<organism evidence="3 4">
    <name type="scientific">Uncinocarpus reesii (strain UAMH 1704)</name>
    <dbReference type="NCBI Taxonomy" id="336963"/>
    <lineage>
        <taxon>Eukaryota</taxon>
        <taxon>Fungi</taxon>
        <taxon>Dikarya</taxon>
        <taxon>Ascomycota</taxon>
        <taxon>Pezizomycotina</taxon>
        <taxon>Eurotiomycetes</taxon>
        <taxon>Eurotiomycetidae</taxon>
        <taxon>Onygenales</taxon>
        <taxon>Onygenaceae</taxon>
        <taxon>Uncinocarpus</taxon>
    </lineage>
</organism>
<dbReference type="OrthoDB" id="4346289at2759"/>
<dbReference type="GeneID" id="8443284"/>
<keyword evidence="2" id="KW-1133">Transmembrane helix</keyword>
<feature type="region of interest" description="Disordered" evidence="1">
    <location>
        <begin position="280"/>
        <end position="309"/>
    </location>
</feature>
<dbReference type="Proteomes" id="UP000002058">
    <property type="component" value="Unassembled WGS sequence"/>
</dbReference>
<dbReference type="eggNOG" id="ENOG502RR3T">
    <property type="taxonomic scope" value="Eukaryota"/>
</dbReference>
<evidence type="ECO:0000256" key="1">
    <source>
        <dbReference type="SAM" id="MobiDB-lite"/>
    </source>
</evidence>
<name>C4JWV6_UNCRE</name>
<feature type="region of interest" description="Disordered" evidence="1">
    <location>
        <begin position="1"/>
        <end position="32"/>
    </location>
</feature>
<gene>
    <name evidence="3" type="ORF">UREG_06129</name>
</gene>
<keyword evidence="2" id="KW-0812">Transmembrane</keyword>
<dbReference type="InParanoid" id="C4JWV6"/>
<evidence type="ECO:0000256" key="2">
    <source>
        <dbReference type="SAM" id="Phobius"/>
    </source>
</evidence>
<keyword evidence="4" id="KW-1185">Reference proteome</keyword>
<dbReference type="HOGENOM" id="CLU_398601_0_0_1"/>
<evidence type="ECO:0000313" key="3">
    <source>
        <dbReference type="EMBL" id="EEP81264.1"/>
    </source>
</evidence>
<accession>C4JWV6</accession>
<keyword evidence="2" id="KW-0472">Membrane</keyword>
<dbReference type="AlphaFoldDB" id="C4JWV6"/>
<feature type="region of interest" description="Disordered" evidence="1">
    <location>
        <begin position="491"/>
        <end position="520"/>
    </location>
</feature>
<proteinExistence type="predicted"/>
<dbReference type="RefSeq" id="XP_002583162.1">
    <property type="nucleotide sequence ID" value="XM_002583116.1"/>
</dbReference>
<sequence length="691" mass="75994">MAMQSTLITRRETSAQPVPELSGAFASNQSSYTNSPMTETLVGVEPWMQEMLHEDLFSTPSLGSTYETFAGFETDTVPSTFAMNDPALFGAESWSAHGADSCEFAQTGDVVFAPGTAFESFDSSTDFDADLASFLSGNQATQTSPQQSFDHLPEAFETSASHHDHSQIAFNQVTAAFRELTRARAAADPRPVSNKQKQRDASIALYLERLRDACEDAVAVINSSGSSNHSADSSCFSSPNLNSLQNSFHSNHDPVVRGESESIVFDKSMATDVNSQQLYPVESPSHSTASVSTPHSEASSTRQQCTQPPVTGGVELVMDLNMNAATTLPRRHRPRTQAQRERYLAVRNRGACEKHKKQHKRCTCVDKDIAPSESLKQNSVGLKLPGGSITKQSSGIRSQQTQSSSLPSGGSTTGYKWCPGDPNHSTPGSILTREIMPRGEYPISRRGSRRGPDHSMSEATLHRQATKFADASESRRCRPDSIHSLARVVRDPDARSSSLPMSICSDRPNRRPGSPSCSVMNTGRQMAVYRVPRLIARPLSTPANVPMGYHQWSPNQSALKIAEHTRSRPTFMITSNSDKLGGSESGHLNRLSVIHTRSSAVPRTAFDDDRRYLGDINHSAILQLHSTFARADVECHESGLEWLSYLMSRAYRLLSCTWRQTQKAYIKDPFRVWLVLWAVLLVSTLIFPSIF</sequence>
<dbReference type="VEuPathDB" id="FungiDB:UREG_06129"/>
<protein>
    <submittedName>
        <fullName evidence="3">Uncharacterized protein</fullName>
    </submittedName>
</protein>
<feature type="transmembrane region" description="Helical" evidence="2">
    <location>
        <begin position="670"/>
        <end position="690"/>
    </location>
</feature>
<feature type="compositionally biased region" description="Low complexity" evidence="1">
    <location>
        <begin position="398"/>
        <end position="414"/>
    </location>
</feature>
<dbReference type="KEGG" id="ure:UREG_06129"/>